<keyword evidence="11" id="KW-1185">Reference proteome</keyword>
<keyword evidence="5 7" id="KW-0573">Peptidoglycan synthesis</keyword>
<dbReference type="InterPro" id="IPR036365">
    <property type="entry name" value="PGBD-like_sf"/>
</dbReference>
<evidence type="ECO:0000256" key="5">
    <source>
        <dbReference type="ARBA" id="ARBA00022984"/>
    </source>
</evidence>
<dbReference type="Proteomes" id="UP000248330">
    <property type="component" value="Unassembled WGS sequence"/>
</dbReference>
<dbReference type="PANTHER" id="PTHR41533:SF2">
    <property type="entry name" value="BLR7131 PROTEIN"/>
    <property type="match status" value="1"/>
</dbReference>
<accession>A0A318EC48</accession>
<feature type="domain" description="L,D-TPase catalytic" evidence="9">
    <location>
        <begin position="302"/>
        <end position="486"/>
    </location>
</feature>
<gene>
    <name evidence="10" type="ORF">C8D93_1102</name>
</gene>
<dbReference type="PROSITE" id="PS51257">
    <property type="entry name" value="PROKAR_LIPOPROTEIN"/>
    <property type="match status" value="1"/>
</dbReference>
<evidence type="ECO:0000256" key="4">
    <source>
        <dbReference type="ARBA" id="ARBA00022960"/>
    </source>
</evidence>
<comment type="similarity">
    <text evidence="2">Belongs to the YkuD family.</text>
</comment>
<feature type="signal peptide" evidence="8">
    <location>
        <begin position="1"/>
        <end position="22"/>
    </location>
</feature>
<dbReference type="EMBL" id="QICN01000010">
    <property type="protein sequence ID" value="PXV65184.1"/>
    <property type="molecule type" value="Genomic_DNA"/>
</dbReference>
<dbReference type="SUPFAM" id="SSF141523">
    <property type="entry name" value="L,D-transpeptidase catalytic domain-like"/>
    <property type="match status" value="1"/>
</dbReference>
<evidence type="ECO:0000313" key="10">
    <source>
        <dbReference type="EMBL" id="PXV65184.1"/>
    </source>
</evidence>
<organism evidence="10 11">
    <name type="scientific">Sinimarinibacterium flocculans</name>
    <dbReference type="NCBI Taxonomy" id="985250"/>
    <lineage>
        <taxon>Bacteria</taxon>
        <taxon>Pseudomonadati</taxon>
        <taxon>Pseudomonadota</taxon>
        <taxon>Gammaproteobacteria</taxon>
        <taxon>Nevskiales</taxon>
        <taxon>Nevskiaceae</taxon>
        <taxon>Sinimarinibacterium</taxon>
    </lineage>
</organism>
<dbReference type="GO" id="GO:0008360">
    <property type="term" value="P:regulation of cell shape"/>
    <property type="evidence" value="ECO:0007669"/>
    <property type="project" value="UniProtKB-UniRule"/>
</dbReference>
<comment type="pathway">
    <text evidence="1 7">Cell wall biogenesis; peptidoglycan biosynthesis.</text>
</comment>
<dbReference type="OrthoDB" id="9778545at2"/>
<feature type="active site" description="Proton donor/acceptor" evidence="7">
    <location>
        <position position="439"/>
    </location>
</feature>
<keyword evidence="8" id="KW-0732">Signal</keyword>
<name>A0A318EC48_9GAMM</name>
<evidence type="ECO:0000259" key="9">
    <source>
        <dbReference type="PROSITE" id="PS52029"/>
    </source>
</evidence>
<dbReference type="InterPro" id="IPR036366">
    <property type="entry name" value="PGBDSf"/>
</dbReference>
<sequence>MTSRNLLAALAALAAVALGACAERDAGLQDVRAALIEQLRQPQDQDRAIAAFYARRDHEPFWTRANDNGGDAAAGPAQALLEQLRSADARGLLRAPYKPESVAAQLGLRMDPTLRAQTEIALSRVYLRYAGDVTQGHTDPADVDGWLIPRRPFDPAQALILLDEHGVEDAIEALEPRTDDYRRLVAARRELVRRIQEGGWETVQYEGVIEPGEQHPVLPKIRQRLLAGGELARDESGDDPQRYDEATVAAVKDFQRRHGIADDGVLGPEVQAMLNVSAEQRLEQVDWNLERLRWLPDPPQSRHVAVNLAGFRLRAFDGDEVVLSMPVIVGKERHATPAFADEIEYLQINPYWNVPDSIIVNEIAPKIVDDPDYLRANDMEVVREPGPNAESIDPAGIDWAGYAGSGDDFPYLLRQRPGPKNALGRIKFMFPNRHAIYLHDTPAGHLFDEVQRTFSHGCIRVRDPVELADYLLDGQPDWDAERVREAVDGGERSRIALDDKVPVRLYYLTAWVDEDDERISFRRDIYGHDERLRARVDALRQRADAGTKPQV</sequence>
<dbReference type="AlphaFoldDB" id="A0A318EC48"/>
<dbReference type="CDD" id="cd16913">
    <property type="entry name" value="YkuD_like"/>
    <property type="match status" value="1"/>
</dbReference>
<dbReference type="PROSITE" id="PS52029">
    <property type="entry name" value="LD_TPASE"/>
    <property type="match status" value="1"/>
</dbReference>
<keyword evidence="6 7" id="KW-0961">Cell wall biogenesis/degradation</keyword>
<dbReference type="InterPro" id="IPR045380">
    <property type="entry name" value="LD_TPept_scaffold_dom"/>
</dbReference>
<dbReference type="Pfam" id="PF20142">
    <property type="entry name" value="Scaffold"/>
    <property type="match status" value="1"/>
</dbReference>
<feature type="active site" description="Nucleophile" evidence="7">
    <location>
        <position position="458"/>
    </location>
</feature>
<protein>
    <submittedName>
        <fullName evidence="10">Murein L,D-transpeptidase YcbB/YkuD</fullName>
    </submittedName>
</protein>
<dbReference type="SUPFAM" id="SSF47090">
    <property type="entry name" value="PGBD-like"/>
    <property type="match status" value="1"/>
</dbReference>
<dbReference type="InterPro" id="IPR052905">
    <property type="entry name" value="LD-transpeptidase_YkuD-like"/>
</dbReference>
<dbReference type="Pfam" id="PF03734">
    <property type="entry name" value="YkuD"/>
    <property type="match status" value="1"/>
</dbReference>
<dbReference type="Gene3D" id="2.40.440.10">
    <property type="entry name" value="L,D-transpeptidase catalytic domain-like"/>
    <property type="match status" value="1"/>
</dbReference>
<evidence type="ECO:0000256" key="7">
    <source>
        <dbReference type="PROSITE-ProRule" id="PRU01373"/>
    </source>
</evidence>
<proteinExistence type="inferred from homology"/>
<dbReference type="InterPro" id="IPR038063">
    <property type="entry name" value="Transpep_catalytic_dom"/>
</dbReference>
<keyword evidence="4 7" id="KW-0133">Cell shape</keyword>
<evidence type="ECO:0000256" key="3">
    <source>
        <dbReference type="ARBA" id="ARBA00022679"/>
    </source>
</evidence>
<evidence type="ECO:0000256" key="1">
    <source>
        <dbReference type="ARBA" id="ARBA00004752"/>
    </source>
</evidence>
<dbReference type="GO" id="GO:0004180">
    <property type="term" value="F:carboxypeptidase activity"/>
    <property type="evidence" value="ECO:0007669"/>
    <property type="project" value="UniProtKB-ARBA"/>
</dbReference>
<dbReference type="GO" id="GO:0009252">
    <property type="term" value="P:peptidoglycan biosynthetic process"/>
    <property type="evidence" value="ECO:0007669"/>
    <property type="project" value="UniProtKB-UniPathway"/>
</dbReference>
<comment type="caution">
    <text evidence="10">The sequence shown here is derived from an EMBL/GenBank/DDBJ whole genome shotgun (WGS) entry which is preliminary data.</text>
</comment>
<dbReference type="GO" id="GO:0016740">
    <property type="term" value="F:transferase activity"/>
    <property type="evidence" value="ECO:0007669"/>
    <property type="project" value="UniProtKB-KW"/>
</dbReference>
<dbReference type="Gene3D" id="1.10.101.10">
    <property type="entry name" value="PGBD-like superfamily/PGBD"/>
    <property type="match status" value="1"/>
</dbReference>
<evidence type="ECO:0000313" key="11">
    <source>
        <dbReference type="Proteomes" id="UP000248330"/>
    </source>
</evidence>
<dbReference type="UniPathway" id="UPA00219"/>
<dbReference type="RefSeq" id="WP_146216636.1">
    <property type="nucleotide sequence ID" value="NZ_CAWNXA010000010.1"/>
</dbReference>
<evidence type="ECO:0000256" key="6">
    <source>
        <dbReference type="ARBA" id="ARBA00023316"/>
    </source>
</evidence>
<dbReference type="Pfam" id="PF01471">
    <property type="entry name" value="PG_binding_1"/>
    <property type="match status" value="1"/>
</dbReference>
<dbReference type="PANTHER" id="PTHR41533">
    <property type="entry name" value="L,D-TRANSPEPTIDASE HI_1667-RELATED"/>
    <property type="match status" value="1"/>
</dbReference>
<evidence type="ECO:0000256" key="8">
    <source>
        <dbReference type="SAM" id="SignalP"/>
    </source>
</evidence>
<feature type="chain" id="PRO_5016395965" evidence="8">
    <location>
        <begin position="23"/>
        <end position="551"/>
    </location>
</feature>
<evidence type="ECO:0000256" key="2">
    <source>
        <dbReference type="ARBA" id="ARBA00005992"/>
    </source>
</evidence>
<reference evidence="10 11" key="1">
    <citation type="submission" date="2018-04" db="EMBL/GenBank/DDBJ databases">
        <title>Genomic Encyclopedia of Type Strains, Phase IV (KMG-IV): sequencing the most valuable type-strain genomes for metagenomic binning, comparative biology and taxonomic classification.</title>
        <authorList>
            <person name="Goeker M."/>
        </authorList>
    </citation>
    <scope>NUCLEOTIDE SEQUENCE [LARGE SCALE GENOMIC DNA]</scope>
    <source>
        <strain evidence="10 11">DSM 104150</strain>
    </source>
</reference>
<dbReference type="InterPro" id="IPR005490">
    <property type="entry name" value="LD_TPept_cat_dom"/>
</dbReference>
<dbReference type="InterPro" id="IPR002477">
    <property type="entry name" value="Peptidoglycan-bd-like"/>
</dbReference>
<keyword evidence="3" id="KW-0808">Transferase</keyword>
<dbReference type="GO" id="GO:0071555">
    <property type="term" value="P:cell wall organization"/>
    <property type="evidence" value="ECO:0007669"/>
    <property type="project" value="UniProtKB-UniRule"/>
</dbReference>